<reference evidence="2 3" key="1">
    <citation type="submission" date="2019-08" db="EMBL/GenBank/DDBJ databases">
        <authorList>
            <person name="Dong K."/>
        </authorList>
    </citation>
    <scope>NUCLEOTIDE SEQUENCE [LARGE SCALE GENOMIC DNA]</scope>
    <source>
        <strain evidence="2 3">K-1</strain>
    </source>
</reference>
<keyword evidence="3" id="KW-1185">Reference proteome</keyword>
<feature type="compositionally biased region" description="Polar residues" evidence="1">
    <location>
        <begin position="68"/>
        <end position="85"/>
    </location>
</feature>
<dbReference type="EMBL" id="VRSX01000006">
    <property type="protein sequence ID" value="TXK08812.1"/>
    <property type="molecule type" value="Genomic_DNA"/>
</dbReference>
<comment type="caution">
    <text evidence="2">The sequence shown here is derived from an EMBL/GenBank/DDBJ whole genome shotgun (WGS) entry which is preliminary data.</text>
</comment>
<dbReference type="InterPro" id="IPR027417">
    <property type="entry name" value="P-loop_NTPase"/>
</dbReference>
<evidence type="ECO:0008006" key="4">
    <source>
        <dbReference type="Google" id="ProtNLM"/>
    </source>
</evidence>
<dbReference type="Proteomes" id="UP000321949">
    <property type="component" value="Unassembled WGS sequence"/>
</dbReference>
<accession>A0A5C8HV82</accession>
<sequence>MPAEGSRQRDGAVSTGTGGFSWGAIRSEQEDPWTARRSGASMTRPHMTRCALRPSMPLSVSHARATWPPQTASSRPWRPSTGSTVQLSTSSLRTWMCGSWTPPMAEPAAPGSALEEHFHQTVEPFLFFHARSAAYPSLTLLASPLAAGRSRALPRFSPAAVSLNAADIRLMAPPESDTAEAAAALLQLALAHARHNRFSVALDGHFRTPAVAAGLSRLFSSSGFSTRFVAIAEREAEVRMSEASSRLLQWRRGSDDVATRRTEPMTSLPVLRAMAEDPSSVQQVVVLSRTGDVVFDSEKADRDGAPSAFEAAAAAQLGTLRSTLWLSQLRHMTRFLGAQRSAPRWAVDDLIELHEIALTEIVPELPIRDDSEFTRIQTERLSATLSVLRASVGTEAREDVPLSLPTPAPTAPSRSL</sequence>
<gene>
    <name evidence="2" type="ORF">FVP74_12000</name>
</gene>
<dbReference type="Gene3D" id="3.40.50.300">
    <property type="entry name" value="P-loop containing nucleotide triphosphate hydrolases"/>
    <property type="match status" value="1"/>
</dbReference>
<name>A0A5C8HV82_9MICO</name>
<proteinExistence type="predicted"/>
<evidence type="ECO:0000256" key="1">
    <source>
        <dbReference type="SAM" id="MobiDB-lite"/>
    </source>
</evidence>
<dbReference type="AlphaFoldDB" id="A0A5C8HV82"/>
<feature type="compositionally biased region" description="Basic and acidic residues" evidence="1">
    <location>
        <begin position="1"/>
        <end position="10"/>
    </location>
</feature>
<evidence type="ECO:0000313" key="2">
    <source>
        <dbReference type="EMBL" id="TXK08812.1"/>
    </source>
</evidence>
<feature type="region of interest" description="Disordered" evidence="1">
    <location>
        <begin position="61"/>
        <end position="85"/>
    </location>
</feature>
<organism evidence="2 3">
    <name type="scientific">Microbacterium saccharophilum</name>
    <dbReference type="NCBI Taxonomy" id="1213358"/>
    <lineage>
        <taxon>Bacteria</taxon>
        <taxon>Bacillati</taxon>
        <taxon>Actinomycetota</taxon>
        <taxon>Actinomycetes</taxon>
        <taxon>Micrococcales</taxon>
        <taxon>Microbacteriaceae</taxon>
        <taxon>Microbacterium</taxon>
    </lineage>
</organism>
<feature type="region of interest" description="Disordered" evidence="1">
    <location>
        <begin position="1"/>
        <end position="45"/>
    </location>
</feature>
<evidence type="ECO:0000313" key="3">
    <source>
        <dbReference type="Proteomes" id="UP000321949"/>
    </source>
</evidence>
<protein>
    <recommendedName>
        <fullName evidence="4">Zeta toxin domain-containing protein</fullName>
    </recommendedName>
</protein>